<dbReference type="InterPro" id="IPR015947">
    <property type="entry name" value="PUA-like_sf"/>
</dbReference>
<dbReference type="RefSeq" id="WP_065674125.1">
    <property type="nucleotide sequence ID" value="NZ_LYSN01000048.1"/>
</dbReference>
<evidence type="ECO:0000259" key="1">
    <source>
        <dbReference type="Pfam" id="PF04266"/>
    </source>
</evidence>
<dbReference type="EMBL" id="NOWI01000005">
    <property type="protein sequence ID" value="RFT44538.1"/>
    <property type="molecule type" value="Genomic_DNA"/>
</dbReference>
<accession>A0A3E2DGV1</accession>
<reference evidence="2 3" key="1">
    <citation type="submission" date="2017-07" db="EMBL/GenBank/DDBJ databases">
        <authorList>
            <person name="Sun Z.S."/>
            <person name="Albrecht U."/>
            <person name="Echele G."/>
            <person name="Lee C.C."/>
        </authorList>
    </citation>
    <scope>NUCLEOTIDE SEQUENCE [LARGE SCALE GENOMIC DNA]</scope>
    <source>
        <strain evidence="2 3">P16-029</strain>
    </source>
</reference>
<feature type="domain" description="ASCH" evidence="1">
    <location>
        <begin position="2"/>
        <end position="65"/>
    </location>
</feature>
<dbReference type="Proteomes" id="UP000259211">
    <property type="component" value="Unassembled WGS sequence"/>
</dbReference>
<dbReference type="SUPFAM" id="SSF88697">
    <property type="entry name" value="PUA domain-like"/>
    <property type="match status" value="1"/>
</dbReference>
<dbReference type="InterPro" id="IPR007374">
    <property type="entry name" value="ASCH_domain"/>
</dbReference>
<gene>
    <name evidence="2" type="ORF">CHT91_06830</name>
</gene>
<dbReference type="AlphaFoldDB" id="A0A3E2DGV1"/>
<name>A0A3E2DGV1_9ACTN</name>
<sequence>MRDRLVAAILSGGITTSCLREECDRFGGMPSVGDRQVVVDSDGRRVCVIEHTDIDLVPLKDITDEPVVVCQYFHVIGTYTGSHTINQRRSRHI</sequence>
<organism evidence="2 3">
    <name type="scientific">Cutibacterium avidum</name>
    <dbReference type="NCBI Taxonomy" id="33010"/>
    <lineage>
        <taxon>Bacteria</taxon>
        <taxon>Bacillati</taxon>
        <taxon>Actinomycetota</taxon>
        <taxon>Actinomycetes</taxon>
        <taxon>Propionibacteriales</taxon>
        <taxon>Propionibacteriaceae</taxon>
        <taxon>Cutibacterium</taxon>
    </lineage>
</organism>
<protein>
    <recommendedName>
        <fullName evidence="1">ASCH domain-containing protein</fullName>
    </recommendedName>
</protein>
<dbReference type="Gene3D" id="3.10.400.10">
    <property type="entry name" value="Sulfate adenylyltransferase"/>
    <property type="match status" value="1"/>
</dbReference>
<comment type="caution">
    <text evidence="2">The sequence shown here is derived from an EMBL/GenBank/DDBJ whole genome shotgun (WGS) entry which is preliminary data.</text>
</comment>
<dbReference type="Pfam" id="PF04266">
    <property type="entry name" value="ASCH"/>
    <property type="match status" value="1"/>
</dbReference>
<evidence type="ECO:0000313" key="2">
    <source>
        <dbReference type="EMBL" id="RFT44538.1"/>
    </source>
</evidence>
<proteinExistence type="predicted"/>
<dbReference type="PROSITE" id="PS51257">
    <property type="entry name" value="PROKAR_LIPOPROTEIN"/>
    <property type="match status" value="1"/>
</dbReference>
<evidence type="ECO:0000313" key="3">
    <source>
        <dbReference type="Proteomes" id="UP000259211"/>
    </source>
</evidence>